<gene>
    <name evidence="2" type="ORF">RDB_LOCUS24895</name>
    <name evidence="3" type="ORF">RDB_LOCUS64730</name>
</gene>
<feature type="non-terminal residue" evidence="2">
    <location>
        <position position="1"/>
    </location>
</feature>
<dbReference type="Proteomes" id="UP000663888">
    <property type="component" value="Unassembled WGS sequence"/>
</dbReference>
<accession>A0A8H2XMK3</accession>
<comment type="caution">
    <text evidence="2">The sequence shown here is derived from an EMBL/GenBank/DDBJ whole genome shotgun (WGS) entry which is preliminary data.</text>
</comment>
<proteinExistence type="predicted"/>
<sequence length="79" mass="8964">AAHGLSVISAYRFHSHGDTRCIYKISTDVKKMQQVLEIDLIPTVRPPDPLRLATSPHYAAHPQDPNSQSREQPEHRCYS</sequence>
<evidence type="ECO:0000313" key="3">
    <source>
        <dbReference type="EMBL" id="CAE6449010.1"/>
    </source>
</evidence>
<evidence type="ECO:0000313" key="4">
    <source>
        <dbReference type="Proteomes" id="UP000663861"/>
    </source>
</evidence>
<dbReference type="EMBL" id="CAJMWY010000375">
    <property type="protein sequence ID" value="CAE6430418.1"/>
    <property type="molecule type" value="Genomic_DNA"/>
</dbReference>
<protein>
    <submittedName>
        <fullName evidence="2">Uncharacterized protein</fullName>
    </submittedName>
</protein>
<organism evidence="2 4">
    <name type="scientific">Rhizoctonia solani</name>
    <dbReference type="NCBI Taxonomy" id="456999"/>
    <lineage>
        <taxon>Eukaryota</taxon>
        <taxon>Fungi</taxon>
        <taxon>Dikarya</taxon>
        <taxon>Basidiomycota</taxon>
        <taxon>Agaricomycotina</taxon>
        <taxon>Agaricomycetes</taxon>
        <taxon>Cantharellales</taxon>
        <taxon>Ceratobasidiaceae</taxon>
        <taxon>Rhizoctonia</taxon>
    </lineage>
</organism>
<feature type="region of interest" description="Disordered" evidence="1">
    <location>
        <begin position="44"/>
        <end position="79"/>
    </location>
</feature>
<reference evidence="2" key="1">
    <citation type="submission" date="2021-01" db="EMBL/GenBank/DDBJ databases">
        <authorList>
            <person name="Kaushik A."/>
        </authorList>
    </citation>
    <scope>NUCLEOTIDE SEQUENCE</scope>
    <source>
        <strain evidence="3">AG4-R118</strain>
        <strain evidence="2">AG4-RS23</strain>
    </source>
</reference>
<dbReference type="EMBL" id="CAJMWX010001037">
    <property type="protein sequence ID" value="CAE6449010.1"/>
    <property type="molecule type" value="Genomic_DNA"/>
</dbReference>
<dbReference type="Proteomes" id="UP000663861">
    <property type="component" value="Unassembled WGS sequence"/>
</dbReference>
<name>A0A8H2XMK3_9AGAM</name>
<evidence type="ECO:0000313" key="2">
    <source>
        <dbReference type="EMBL" id="CAE6430418.1"/>
    </source>
</evidence>
<evidence type="ECO:0000256" key="1">
    <source>
        <dbReference type="SAM" id="MobiDB-lite"/>
    </source>
</evidence>
<dbReference type="AlphaFoldDB" id="A0A8H2XMK3"/>